<dbReference type="EMBL" id="CAUJNA010000291">
    <property type="protein sequence ID" value="CAJ1374975.1"/>
    <property type="molecule type" value="Genomic_DNA"/>
</dbReference>
<accession>A0AA36HTD7</accession>
<dbReference type="Gene3D" id="3.40.50.300">
    <property type="entry name" value="P-loop containing nucleotide triphosphate hydrolases"/>
    <property type="match status" value="1"/>
</dbReference>
<dbReference type="Proteomes" id="UP001178507">
    <property type="component" value="Unassembled WGS sequence"/>
</dbReference>
<dbReference type="InterPro" id="IPR001650">
    <property type="entry name" value="Helicase_C-like"/>
</dbReference>
<proteinExistence type="predicted"/>
<keyword evidence="2" id="KW-0175">Coiled coil</keyword>
<protein>
    <submittedName>
        <fullName evidence="6">Uncharacterized protein</fullName>
    </submittedName>
</protein>
<organism evidence="6 7">
    <name type="scientific">Effrenium voratum</name>
    <dbReference type="NCBI Taxonomy" id="2562239"/>
    <lineage>
        <taxon>Eukaryota</taxon>
        <taxon>Sar</taxon>
        <taxon>Alveolata</taxon>
        <taxon>Dinophyceae</taxon>
        <taxon>Suessiales</taxon>
        <taxon>Symbiodiniaceae</taxon>
        <taxon>Effrenium</taxon>
    </lineage>
</organism>
<dbReference type="CDD" id="cd18793">
    <property type="entry name" value="SF2_C_SNF"/>
    <property type="match status" value="1"/>
</dbReference>
<dbReference type="GO" id="GO:0005524">
    <property type="term" value="F:ATP binding"/>
    <property type="evidence" value="ECO:0007669"/>
    <property type="project" value="InterPro"/>
</dbReference>
<dbReference type="SMART" id="SM00490">
    <property type="entry name" value="HELICc"/>
    <property type="match status" value="1"/>
</dbReference>
<feature type="compositionally biased region" description="Basic and acidic residues" evidence="3">
    <location>
        <begin position="47"/>
        <end position="60"/>
    </location>
</feature>
<dbReference type="SUPFAM" id="SSF52540">
    <property type="entry name" value="P-loop containing nucleoside triphosphate hydrolases"/>
    <property type="match status" value="2"/>
</dbReference>
<feature type="domain" description="Helicase C-terminal" evidence="5">
    <location>
        <begin position="726"/>
        <end position="880"/>
    </location>
</feature>
<dbReference type="Pfam" id="PF00271">
    <property type="entry name" value="Helicase_C"/>
    <property type="match status" value="1"/>
</dbReference>
<dbReference type="AlphaFoldDB" id="A0AA36HTD7"/>
<dbReference type="GO" id="GO:0016787">
    <property type="term" value="F:hydrolase activity"/>
    <property type="evidence" value="ECO:0007669"/>
    <property type="project" value="UniProtKB-KW"/>
</dbReference>
<dbReference type="PROSITE" id="PS51194">
    <property type="entry name" value="HELICASE_CTER"/>
    <property type="match status" value="1"/>
</dbReference>
<feature type="region of interest" description="Disordered" evidence="3">
    <location>
        <begin position="35"/>
        <end position="72"/>
    </location>
</feature>
<evidence type="ECO:0000256" key="2">
    <source>
        <dbReference type="SAM" id="Coils"/>
    </source>
</evidence>
<evidence type="ECO:0000256" key="1">
    <source>
        <dbReference type="ARBA" id="ARBA00022801"/>
    </source>
</evidence>
<dbReference type="PANTHER" id="PTHR10799">
    <property type="entry name" value="SNF2/RAD54 HELICASE FAMILY"/>
    <property type="match status" value="1"/>
</dbReference>
<comment type="caution">
    <text evidence="6">The sequence shown here is derived from an EMBL/GenBank/DDBJ whole genome shotgun (WGS) entry which is preliminary data.</text>
</comment>
<dbReference type="Pfam" id="PF00176">
    <property type="entry name" value="SNF2-rel_dom"/>
    <property type="match status" value="1"/>
</dbReference>
<evidence type="ECO:0000259" key="4">
    <source>
        <dbReference type="PROSITE" id="PS51192"/>
    </source>
</evidence>
<evidence type="ECO:0000256" key="3">
    <source>
        <dbReference type="SAM" id="MobiDB-lite"/>
    </source>
</evidence>
<gene>
    <name evidence="6" type="ORF">EVOR1521_LOCUS4377</name>
</gene>
<dbReference type="Gene3D" id="3.40.50.10810">
    <property type="entry name" value="Tandem AAA-ATPase domain"/>
    <property type="match status" value="1"/>
</dbReference>
<evidence type="ECO:0000313" key="7">
    <source>
        <dbReference type="Proteomes" id="UP001178507"/>
    </source>
</evidence>
<dbReference type="InterPro" id="IPR049730">
    <property type="entry name" value="SNF2/RAD54-like_C"/>
</dbReference>
<feature type="coiled-coil region" evidence="2">
    <location>
        <begin position="141"/>
        <end position="168"/>
    </location>
</feature>
<dbReference type="InterPro" id="IPR000330">
    <property type="entry name" value="SNF2_N"/>
</dbReference>
<feature type="coiled-coil region" evidence="2">
    <location>
        <begin position="192"/>
        <end position="226"/>
    </location>
</feature>
<keyword evidence="1" id="KW-0378">Hydrolase</keyword>
<dbReference type="SMART" id="SM00487">
    <property type="entry name" value="DEXDc"/>
    <property type="match status" value="1"/>
</dbReference>
<evidence type="ECO:0000259" key="5">
    <source>
        <dbReference type="PROSITE" id="PS51194"/>
    </source>
</evidence>
<feature type="domain" description="Helicase ATP-binding" evidence="4">
    <location>
        <begin position="386"/>
        <end position="561"/>
    </location>
</feature>
<name>A0AA36HTD7_9DINO</name>
<evidence type="ECO:0000313" key="6">
    <source>
        <dbReference type="EMBL" id="CAJ1374975.1"/>
    </source>
</evidence>
<dbReference type="PROSITE" id="PS51192">
    <property type="entry name" value="HELICASE_ATP_BIND_1"/>
    <property type="match status" value="1"/>
</dbReference>
<keyword evidence="7" id="KW-1185">Reference proteome</keyword>
<sequence length="895" mass="98188">MLCSRCGVFKVSSRRGVGQGLCCNRCPDHGPWCSSREAKAPKPANAKRKEQAKAENESAAKKHRAETAKAASASLPLPLPQLRCLSLRNLSRELREAKEDPKLKEARKAQEEAVAKDYEAKRKWEEATKCLAIGGQATMDVAAKEAALLRSEAELAKARELAEAGNEEAESAASTARAVQQAERKVLQDRCAADKARELQILDKQRKAIQEDREKQEAHLKDALAKVKVLNSAHAVTASDLGPPFLAVTPTTSGLEVDLGALQELLRAEWCVSVDEVCVPVRLLQSELSPADLLQLELPKGHTAHARLTEECIAQLKDLPKGKCRAQGVSLLRGWLGLEPMRLHKEVTAQLERLLSRREPDKNLQPPAALQGTLRSYQAHGFSWMASNVRNGVGCLLADDMGLGKTLQTIALLLHLKAARSQPFPALVVMPLSILGNWSSELATWAPSLRCVTYHGSNRALPKNCLREGPAKGAATAEADVVLTTYHLLRDDLQLLLERCQFSAMVLDESQAIKNRSSQITRAAIELAEQTVGSTRIALTGTPVENTLAELHSIFSFILPGYLGSARDFEKEFTRPLEKVTADGHCTLRARLLHAIRPFVLRRCKSDEAVAPDLPPKIELTHAVMLTSAQRTLYEAVKKHELEKVLEAKVAEGQEERLELGLEESKEAAPITVRAREVLSVLHALQQICNHPRALGGKHWPPGVVQDERFTDAAETSGKMSRLMALLEEVLAPSDGQGEKVLIFTQYVNTALLLQSTIEANYPQIKALAIFGSVGLPEREELLRRFKTEPRCAVMIMTLGTGGVGLNLVEASHVVHYDRCWNPAREAQATDRAHRIGQCRTVMVHRLVTSDTVEERLAAELTRKSRLAGEVVPTSATDISSFSVQELVELLSGQA</sequence>
<dbReference type="InterPro" id="IPR027417">
    <property type="entry name" value="P-loop_NTPase"/>
</dbReference>
<dbReference type="InterPro" id="IPR038718">
    <property type="entry name" value="SNF2-like_sf"/>
</dbReference>
<dbReference type="InterPro" id="IPR014001">
    <property type="entry name" value="Helicase_ATP-bd"/>
</dbReference>
<reference evidence="6" key="1">
    <citation type="submission" date="2023-08" db="EMBL/GenBank/DDBJ databases">
        <authorList>
            <person name="Chen Y."/>
            <person name="Shah S."/>
            <person name="Dougan E. K."/>
            <person name="Thang M."/>
            <person name="Chan C."/>
        </authorList>
    </citation>
    <scope>NUCLEOTIDE SEQUENCE</scope>
</reference>